<reference evidence="2" key="1">
    <citation type="submission" date="2020-04" db="EMBL/GenBank/DDBJ databases">
        <authorList>
            <person name="Chiriac C."/>
            <person name="Salcher M."/>
            <person name="Ghai R."/>
            <person name="Kavagutti S V."/>
        </authorList>
    </citation>
    <scope>NUCLEOTIDE SEQUENCE</scope>
</reference>
<proteinExistence type="predicted"/>
<keyword evidence="1" id="KW-0812">Transmembrane</keyword>
<sequence>MLPQLPQDKGNHFAYGAVIAAVGCLVSPLAGAALCIAFAVGKEVYDRVSGKGHPEIWDAFATIAGGIIVIIPTVI</sequence>
<protein>
    <submittedName>
        <fullName evidence="2">Uncharacterized protein</fullName>
    </submittedName>
</protein>
<evidence type="ECO:0000256" key="1">
    <source>
        <dbReference type="SAM" id="Phobius"/>
    </source>
</evidence>
<evidence type="ECO:0000313" key="2">
    <source>
        <dbReference type="EMBL" id="CAB4151176.1"/>
    </source>
</evidence>
<gene>
    <name evidence="2" type="ORF">UFOVP601_4</name>
</gene>
<name>A0A6J5N1R2_9CAUD</name>
<accession>A0A6J5N1R2</accession>
<organism evidence="2">
    <name type="scientific">uncultured Caudovirales phage</name>
    <dbReference type="NCBI Taxonomy" id="2100421"/>
    <lineage>
        <taxon>Viruses</taxon>
        <taxon>Duplodnaviria</taxon>
        <taxon>Heunggongvirae</taxon>
        <taxon>Uroviricota</taxon>
        <taxon>Caudoviricetes</taxon>
        <taxon>Peduoviridae</taxon>
        <taxon>Maltschvirus</taxon>
        <taxon>Maltschvirus maltsch</taxon>
    </lineage>
</organism>
<feature type="transmembrane region" description="Helical" evidence="1">
    <location>
        <begin position="12"/>
        <end position="40"/>
    </location>
</feature>
<dbReference type="EMBL" id="LR796569">
    <property type="protein sequence ID" value="CAB4151176.1"/>
    <property type="molecule type" value="Genomic_DNA"/>
</dbReference>
<keyword evidence="1" id="KW-1133">Transmembrane helix</keyword>
<keyword evidence="1" id="KW-0472">Membrane</keyword>